<keyword evidence="6" id="KW-0963">Cytoplasm</keyword>
<dbReference type="PANTHER" id="PTHR43116">
    <property type="entry name" value="PEPTIDE CHAIN RELEASE FACTOR 2"/>
    <property type="match status" value="1"/>
</dbReference>
<dbReference type="EMBL" id="CP058559">
    <property type="protein sequence ID" value="QNO14454.1"/>
    <property type="molecule type" value="Genomic_DNA"/>
</dbReference>
<accession>A0A7G9W6Z2</accession>
<organism evidence="9 10">
    <name type="scientific">Alkalicella caledoniensis</name>
    <dbReference type="NCBI Taxonomy" id="2731377"/>
    <lineage>
        <taxon>Bacteria</taxon>
        <taxon>Bacillati</taxon>
        <taxon>Bacillota</taxon>
        <taxon>Clostridia</taxon>
        <taxon>Eubacteriales</taxon>
        <taxon>Proteinivoracaceae</taxon>
        <taxon>Alkalicella</taxon>
    </lineage>
</organism>
<dbReference type="HAMAP" id="MF_00094">
    <property type="entry name" value="Rel_fac_2"/>
    <property type="match status" value="1"/>
</dbReference>
<keyword evidence="5 6" id="KW-0648">Protein biosynthesis</keyword>
<dbReference type="Pfam" id="PF03462">
    <property type="entry name" value="PCRF"/>
    <property type="match status" value="1"/>
</dbReference>
<keyword evidence="4 6" id="KW-0488">Methylation</keyword>
<evidence type="ECO:0000256" key="1">
    <source>
        <dbReference type="ARBA" id="ARBA00002613"/>
    </source>
</evidence>
<feature type="modified residue" description="N5-methylglutamine" evidence="6">
    <location>
        <position position="250"/>
    </location>
</feature>
<dbReference type="Pfam" id="PF00472">
    <property type="entry name" value="RF-1"/>
    <property type="match status" value="1"/>
</dbReference>
<dbReference type="GO" id="GO:0005737">
    <property type="term" value="C:cytoplasm"/>
    <property type="evidence" value="ECO:0007669"/>
    <property type="project" value="UniProtKB-SubCell"/>
</dbReference>
<dbReference type="NCBIfam" id="TIGR00020">
    <property type="entry name" value="prfB"/>
    <property type="match status" value="1"/>
</dbReference>
<dbReference type="Proteomes" id="UP000516160">
    <property type="component" value="Chromosome"/>
</dbReference>
<dbReference type="Gene3D" id="3.30.160.20">
    <property type="match status" value="1"/>
</dbReference>
<dbReference type="InterPro" id="IPR004374">
    <property type="entry name" value="PrfB"/>
</dbReference>
<keyword evidence="10" id="KW-1185">Reference proteome</keyword>
<evidence type="ECO:0000256" key="4">
    <source>
        <dbReference type="ARBA" id="ARBA00022481"/>
    </source>
</evidence>
<sequence>MISELRNKLKVVDKRLNDLSVSLDVALKEENIKALEGQMAEPDFWDDREKSQGVIDELTELKDIVNKFKDINEQLANFNEMLELLEMEEDPEFEKDMAKGVESLEKQLEILELSQLLSGKYDHNNAIVSLHPGAGGLESYDWAEMLYRMYLRWSEKKGFKVDILDYLADMEAGIKSVTILIKGRNAFGYLKGEKGVHRLVRISPFDSSGRRHTSFASVDVLPEIEDGEEIKIAPEDLKTDTYRASGAGGQHVNKTDSAVRITHLPTGIVVQCQNERSQHSNRAAAMKILAARLAEKQRLEQQKELDTIRGEQMDIGWGSQIRSYVFHPYSMVKDHRTSVEVGNTQGVLDGDLDKFMDGYLKYLVESKKS</sequence>
<gene>
    <name evidence="6 9" type="primary">prfB</name>
    <name evidence="9" type="ORF">HYG86_06540</name>
</gene>
<evidence type="ECO:0000313" key="10">
    <source>
        <dbReference type="Proteomes" id="UP000516160"/>
    </source>
</evidence>
<feature type="coiled-coil region" evidence="7">
    <location>
        <begin position="61"/>
        <end position="88"/>
    </location>
</feature>
<dbReference type="GO" id="GO:0016149">
    <property type="term" value="F:translation release factor activity, codon specific"/>
    <property type="evidence" value="ECO:0007669"/>
    <property type="project" value="UniProtKB-UniRule"/>
</dbReference>
<comment type="function">
    <text evidence="1 6">Peptide chain release factor 2 directs the termination of translation in response to the peptide chain termination codons UGA and UAA.</text>
</comment>
<dbReference type="Gene3D" id="3.30.70.1660">
    <property type="match status" value="1"/>
</dbReference>
<comment type="subcellular location">
    <subcellularLocation>
        <location evidence="6">Cytoplasm</location>
    </subcellularLocation>
</comment>
<evidence type="ECO:0000256" key="3">
    <source>
        <dbReference type="ARBA" id="ARBA00019192"/>
    </source>
</evidence>
<dbReference type="PROSITE" id="PS00745">
    <property type="entry name" value="RF_PROK_I"/>
    <property type="match status" value="1"/>
</dbReference>
<dbReference type="RefSeq" id="WP_213168158.1">
    <property type="nucleotide sequence ID" value="NZ_CP058559.1"/>
</dbReference>
<evidence type="ECO:0000256" key="7">
    <source>
        <dbReference type="SAM" id="Coils"/>
    </source>
</evidence>
<dbReference type="AlphaFoldDB" id="A0A7G9W6Z2"/>
<evidence type="ECO:0000256" key="5">
    <source>
        <dbReference type="ARBA" id="ARBA00022917"/>
    </source>
</evidence>
<dbReference type="InterPro" id="IPR045853">
    <property type="entry name" value="Pep_chain_release_fac_I_sf"/>
</dbReference>
<reference evidence="9 10" key="1">
    <citation type="submission" date="2020-07" db="EMBL/GenBank/DDBJ databases">
        <title>Alkalicella. sp. LB2 genome.</title>
        <authorList>
            <person name="Postec A."/>
            <person name="Quemeneur M."/>
        </authorList>
    </citation>
    <scope>NUCLEOTIDE SEQUENCE [LARGE SCALE GENOMIC DNA]</scope>
    <source>
        <strain evidence="9 10">LB2</strain>
    </source>
</reference>
<feature type="domain" description="Prokaryotic-type class I peptide chain release factors" evidence="8">
    <location>
        <begin position="243"/>
        <end position="259"/>
    </location>
</feature>
<dbReference type="FunFam" id="3.30.160.20:FF:000010">
    <property type="entry name" value="Peptide chain release factor 2"/>
    <property type="match status" value="1"/>
</dbReference>
<comment type="PTM">
    <text evidence="6">Methylated by PrmC. Methylation increases the termination efficiency of RF2.</text>
</comment>
<comment type="similarity">
    <text evidence="2 6">Belongs to the prokaryotic/mitochondrial release factor family.</text>
</comment>
<dbReference type="KEGG" id="acae:HYG86_06540"/>
<evidence type="ECO:0000259" key="8">
    <source>
        <dbReference type="PROSITE" id="PS00745"/>
    </source>
</evidence>
<keyword evidence="7" id="KW-0175">Coiled coil</keyword>
<name>A0A7G9W6Z2_ALKCA</name>
<dbReference type="Gene3D" id="1.20.58.410">
    <property type="entry name" value="Release factor"/>
    <property type="match status" value="1"/>
</dbReference>
<protein>
    <recommendedName>
        <fullName evidence="3 6">Peptide chain release factor 2</fullName>
        <shortName evidence="6">RF-2</shortName>
    </recommendedName>
</protein>
<evidence type="ECO:0000256" key="2">
    <source>
        <dbReference type="ARBA" id="ARBA00010835"/>
    </source>
</evidence>
<proteinExistence type="inferred from homology"/>
<dbReference type="InterPro" id="IPR005139">
    <property type="entry name" value="PCRF"/>
</dbReference>
<dbReference type="SUPFAM" id="SSF75620">
    <property type="entry name" value="Release factor"/>
    <property type="match status" value="1"/>
</dbReference>
<dbReference type="PANTHER" id="PTHR43116:SF3">
    <property type="entry name" value="CLASS I PEPTIDE CHAIN RELEASE FACTOR"/>
    <property type="match status" value="1"/>
</dbReference>
<evidence type="ECO:0000256" key="6">
    <source>
        <dbReference type="HAMAP-Rule" id="MF_00094"/>
    </source>
</evidence>
<dbReference type="SMART" id="SM00937">
    <property type="entry name" value="PCRF"/>
    <property type="match status" value="1"/>
</dbReference>
<evidence type="ECO:0000313" key="9">
    <source>
        <dbReference type="EMBL" id="QNO14454.1"/>
    </source>
</evidence>
<dbReference type="InterPro" id="IPR000352">
    <property type="entry name" value="Pep_chain_release_fac_I"/>
</dbReference>